<dbReference type="InterPro" id="IPR000835">
    <property type="entry name" value="HTH_MarR-typ"/>
</dbReference>
<dbReference type="Proteomes" id="UP000622017">
    <property type="component" value="Unassembled WGS sequence"/>
</dbReference>
<dbReference type="PANTHER" id="PTHR33164:SF43">
    <property type="entry name" value="HTH-TYPE TRANSCRIPTIONAL REPRESSOR YETL"/>
    <property type="match status" value="1"/>
</dbReference>
<proteinExistence type="predicted"/>
<dbReference type="InterPro" id="IPR039422">
    <property type="entry name" value="MarR/SlyA-like"/>
</dbReference>
<evidence type="ECO:0000313" key="4">
    <source>
        <dbReference type="Proteomes" id="UP000622017"/>
    </source>
</evidence>
<dbReference type="Gene3D" id="1.10.10.10">
    <property type="entry name" value="Winged helix-like DNA-binding domain superfamily/Winged helix DNA-binding domain"/>
    <property type="match status" value="1"/>
</dbReference>
<accession>A0ABR7MQ24</accession>
<dbReference type="PRINTS" id="PR00598">
    <property type="entry name" value="HTHMARR"/>
</dbReference>
<evidence type="ECO:0000259" key="2">
    <source>
        <dbReference type="PROSITE" id="PS50995"/>
    </source>
</evidence>
<organism evidence="3 4">
    <name type="scientific">Hymenobacter citatus</name>
    <dbReference type="NCBI Taxonomy" id="2763506"/>
    <lineage>
        <taxon>Bacteria</taxon>
        <taxon>Pseudomonadati</taxon>
        <taxon>Bacteroidota</taxon>
        <taxon>Cytophagia</taxon>
        <taxon>Cytophagales</taxon>
        <taxon>Hymenobacteraceae</taxon>
        <taxon>Hymenobacter</taxon>
    </lineage>
</organism>
<dbReference type="EMBL" id="JACSCY010000024">
    <property type="protein sequence ID" value="MBC6613162.1"/>
    <property type="molecule type" value="Genomic_DNA"/>
</dbReference>
<evidence type="ECO:0000313" key="3">
    <source>
        <dbReference type="EMBL" id="MBC6613162.1"/>
    </source>
</evidence>
<feature type="region of interest" description="Disordered" evidence="1">
    <location>
        <begin position="26"/>
        <end position="51"/>
    </location>
</feature>
<dbReference type="PROSITE" id="PS50995">
    <property type="entry name" value="HTH_MARR_2"/>
    <property type="match status" value="1"/>
</dbReference>
<dbReference type="PANTHER" id="PTHR33164">
    <property type="entry name" value="TRANSCRIPTIONAL REGULATOR, MARR FAMILY"/>
    <property type="match status" value="1"/>
</dbReference>
<name>A0ABR7MQ24_9BACT</name>
<keyword evidence="4" id="KW-1185">Reference proteome</keyword>
<dbReference type="SMART" id="SM00347">
    <property type="entry name" value="HTH_MARR"/>
    <property type="match status" value="1"/>
</dbReference>
<dbReference type="RefSeq" id="WP_187321377.1">
    <property type="nucleotide sequence ID" value="NZ_JACSCY010000024.1"/>
</dbReference>
<dbReference type="InterPro" id="IPR036388">
    <property type="entry name" value="WH-like_DNA-bd_sf"/>
</dbReference>
<gene>
    <name evidence="3" type="ORF">H8B15_19730</name>
</gene>
<comment type="caution">
    <text evidence="3">The sequence shown here is derived from an EMBL/GenBank/DDBJ whole genome shotgun (WGS) entry which is preliminary data.</text>
</comment>
<dbReference type="SUPFAM" id="SSF46785">
    <property type="entry name" value="Winged helix' DNA-binding domain"/>
    <property type="match status" value="1"/>
</dbReference>
<dbReference type="InterPro" id="IPR036390">
    <property type="entry name" value="WH_DNA-bd_sf"/>
</dbReference>
<evidence type="ECO:0000256" key="1">
    <source>
        <dbReference type="SAM" id="MobiDB-lite"/>
    </source>
</evidence>
<sequence length="231" mass="25531">MSAHTQLGLMHGLTKTQTVDLRQQTEADPKLNGCRTQSQGSCPRRQEVANEPPAEGSTCIMLAVWVCCGPPAVQLLAKKTKFAPMNGPYLNDWHHLRTNLLRVSGWLRFEINTLLEPFGITQPQFNILRILRGQHGYAISTQEIRERMIDSKMSDTSRLVDRLATKALVTKTPSTADKRLVDVVISAQGLAVLSEIDTRMASLDDLLKSITVEEARVLNGLLDKLSTGVTA</sequence>
<reference evidence="3 4" key="1">
    <citation type="submission" date="2020-08" db="EMBL/GenBank/DDBJ databases">
        <title>Hymenobacter sp.</title>
        <authorList>
            <person name="Kim M.K."/>
        </authorList>
    </citation>
    <scope>NUCLEOTIDE SEQUENCE [LARGE SCALE GENOMIC DNA]</scope>
    <source>
        <strain evidence="3 4">BT507</strain>
    </source>
</reference>
<dbReference type="Pfam" id="PF01047">
    <property type="entry name" value="MarR"/>
    <property type="match status" value="1"/>
</dbReference>
<feature type="domain" description="HTH marR-type" evidence="2">
    <location>
        <begin position="93"/>
        <end position="227"/>
    </location>
</feature>
<protein>
    <submittedName>
        <fullName evidence="3">MarR family transcriptional regulator</fullName>
    </submittedName>
</protein>